<dbReference type="Pfam" id="PF00578">
    <property type="entry name" value="AhpC-TSA"/>
    <property type="match status" value="1"/>
</dbReference>
<organism evidence="5 6">
    <name type="scientific">Malacoplasma penetrans (strain HF-2)</name>
    <name type="common">Mycoplasma penetrans</name>
    <dbReference type="NCBI Taxonomy" id="272633"/>
    <lineage>
        <taxon>Bacteria</taxon>
        <taxon>Bacillati</taxon>
        <taxon>Mycoplasmatota</taxon>
        <taxon>Mycoplasmoidales</taxon>
        <taxon>Mycoplasmoidaceae</taxon>
        <taxon>Malacoplasma</taxon>
    </lineage>
</organism>
<accession>Q8EX36</accession>
<protein>
    <submittedName>
        <fullName evidence="5">Peroxiredoxin</fullName>
    </submittedName>
</protein>
<dbReference type="InterPro" id="IPR024706">
    <property type="entry name" value="Peroxiredoxin_AhpC-typ"/>
</dbReference>
<dbReference type="FunCoup" id="Q8EX36">
    <property type="interactions" value="203"/>
</dbReference>
<dbReference type="PANTHER" id="PTHR10681:SF128">
    <property type="entry name" value="THIOREDOXIN-DEPENDENT PEROXIDE REDUCTASE, MITOCHONDRIAL"/>
    <property type="match status" value="1"/>
</dbReference>
<dbReference type="GO" id="GO:0042744">
    <property type="term" value="P:hydrogen peroxide catabolic process"/>
    <property type="evidence" value="ECO:0007669"/>
    <property type="project" value="TreeGrafter"/>
</dbReference>
<evidence type="ECO:0000256" key="2">
    <source>
        <dbReference type="ARBA" id="ARBA00023002"/>
    </source>
</evidence>
<dbReference type="PROSITE" id="PS51352">
    <property type="entry name" value="THIOREDOXIN_2"/>
    <property type="match status" value="1"/>
</dbReference>
<name>Q8EX36_MALP2</name>
<dbReference type="SMR" id="Q8EX36"/>
<dbReference type="SUPFAM" id="SSF52833">
    <property type="entry name" value="Thioredoxin-like"/>
    <property type="match status" value="1"/>
</dbReference>
<dbReference type="STRING" id="272633.gene:10731105"/>
<dbReference type="InterPro" id="IPR050217">
    <property type="entry name" value="Peroxiredoxin"/>
</dbReference>
<feature type="domain" description="Thioredoxin" evidence="4">
    <location>
        <begin position="1"/>
        <end position="160"/>
    </location>
</feature>
<comment type="similarity">
    <text evidence="1">Belongs to the peroxiredoxin family. AhpC/Prx1 subfamily.</text>
</comment>
<evidence type="ECO:0000313" key="5">
    <source>
        <dbReference type="EMBL" id="BAC43804.1"/>
    </source>
</evidence>
<dbReference type="PANTHER" id="PTHR10681">
    <property type="entry name" value="THIOREDOXIN PEROXIDASE"/>
    <property type="match status" value="1"/>
</dbReference>
<keyword evidence="2" id="KW-0560">Oxidoreductase</keyword>
<dbReference type="RefSeq" id="WP_011076840.1">
    <property type="nucleotide sequence ID" value="NC_004432.1"/>
</dbReference>
<dbReference type="InterPro" id="IPR036249">
    <property type="entry name" value="Thioredoxin-like_sf"/>
</dbReference>
<evidence type="ECO:0000256" key="1">
    <source>
        <dbReference type="ARBA" id="ARBA00009796"/>
    </source>
</evidence>
<dbReference type="GO" id="GO:0045454">
    <property type="term" value="P:cell redox homeostasis"/>
    <property type="evidence" value="ECO:0007669"/>
    <property type="project" value="TreeGrafter"/>
</dbReference>
<evidence type="ECO:0000256" key="3">
    <source>
        <dbReference type="ARBA" id="ARBA00037420"/>
    </source>
</evidence>
<sequence length="160" mass="18335">MLIGRKYINFFSKAYSGKTDSILNYDLTKNMGKNGTLLFFIHQDFYPTSTSEIIELNQKHQNFVNLGVNPIVISVDSELTHQQLVKNLKDKKTINNMSLDFVSDISKEISRDYLVLFEEGYSLPSTIFIDKKGIIKYFSTGSVEVKRDIDSILKTIATYQ</sequence>
<dbReference type="EMBL" id="BA000026">
    <property type="protein sequence ID" value="BAC43804.1"/>
    <property type="molecule type" value="Genomic_DNA"/>
</dbReference>
<dbReference type="PIRSF" id="PIRSF000239">
    <property type="entry name" value="AHPC"/>
    <property type="match status" value="1"/>
</dbReference>
<evidence type="ECO:0000259" key="4">
    <source>
        <dbReference type="PROSITE" id="PS51352"/>
    </source>
</evidence>
<dbReference type="GO" id="GO:0008379">
    <property type="term" value="F:thioredoxin peroxidase activity"/>
    <property type="evidence" value="ECO:0007669"/>
    <property type="project" value="TreeGrafter"/>
</dbReference>
<dbReference type="GO" id="GO:0033554">
    <property type="term" value="P:cellular response to stress"/>
    <property type="evidence" value="ECO:0007669"/>
    <property type="project" value="TreeGrafter"/>
</dbReference>
<dbReference type="KEGG" id="mpe:MYPE140"/>
<reference evidence="5 6" key="1">
    <citation type="journal article" date="2002" name="Nucleic Acids Res.">
        <title>The complete genomic sequence of Mycoplasma penetrans, an intracellular bacterial pathogen in humans.</title>
        <authorList>
            <person name="Sasaki Y."/>
            <person name="Ishikawa J."/>
            <person name="Yamashita A."/>
            <person name="Oshima K."/>
            <person name="Kenri T."/>
            <person name="Furuya K."/>
            <person name="Yoshino C."/>
            <person name="Horino A."/>
            <person name="Shiba T."/>
            <person name="Sasaki T."/>
            <person name="Hattori M."/>
        </authorList>
    </citation>
    <scope>NUCLEOTIDE SEQUENCE [LARGE SCALE GENOMIC DNA]</scope>
    <source>
        <strain evidence="5 6">HF-2</strain>
    </source>
</reference>
<dbReference type="InterPro" id="IPR000866">
    <property type="entry name" value="AhpC/TSA"/>
</dbReference>
<dbReference type="GO" id="GO:0005829">
    <property type="term" value="C:cytosol"/>
    <property type="evidence" value="ECO:0007669"/>
    <property type="project" value="TreeGrafter"/>
</dbReference>
<dbReference type="AlphaFoldDB" id="Q8EX36"/>
<keyword evidence="6" id="KW-1185">Reference proteome</keyword>
<dbReference type="Gene3D" id="3.40.30.10">
    <property type="entry name" value="Glutaredoxin"/>
    <property type="match status" value="1"/>
</dbReference>
<dbReference type="eggNOG" id="COG0450">
    <property type="taxonomic scope" value="Bacteria"/>
</dbReference>
<dbReference type="Proteomes" id="UP000002522">
    <property type="component" value="Chromosome"/>
</dbReference>
<dbReference type="HOGENOM" id="CLU_1650285_0_0_14"/>
<gene>
    <name evidence="5" type="ordered locus">MYPE140</name>
</gene>
<dbReference type="GO" id="GO:0006979">
    <property type="term" value="P:response to oxidative stress"/>
    <property type="evidence" value="ECO:0007669"/>
    <property type="project" value="TreeGrafter"/>
</dbReference>
<proteinExistence type="inferred from homology"/>
<dbReference type="InParanoid" id="Q8EX36"/>
<comment type="function">
    <text evidence="3">Thiol-specific peroxidase that catalyzes the reduction of hydrogen peroxide and organic hydroperoxides to water and alcohols, respectively. Plays a role in cell protection against oxidative stress by detoxifying peroxides.</text>
</comment>
<dbReference type="InterPro" id="IPR013766">
    <property type="entry name" value="Thioredoxin_domain"/>
</dbReference>
<evidence type="ECO:0000313" key="6">
    <source>
        <dbReference type="Proteomes" id="UP000002522"/>
    </source>
</evidence>